<dbReference type="Proteomes" id="UP000054217">
    <property type="component" value="Unassembled WGS sequence"/>
</dbReference>
<evidence type="ECO:0000313" key="2">
    <source>
        <dbReference type="Proteomes" id="UP000054217"/>
    </source>
</evidence>
<dbReference type="HOGENOM" id="CLU_2414173_0_0_1"/>
<reference evidence="1 2" key="1">
    <citation type="submission" date="2014-04" db="EMBL/GenBank/DDBJ databases">
        <authorList>
            <consortium name="DOE Joint Genome Institute"/>
            <person name="Kuo A."/>
            <person name="Kohler A."/>
            <person name="Costa M.D."/>
            <person name="Nagy L.G."/>
            <person name="Floudas D."/>
            <person name="Copeland A."/>
            <person name="Barry K.W."/>
            <person name="Cichocki N."/>
            <person name="Veneault-Fourrey C."/>
            <person name="LaButti K."/>
            <person name="Lindquist E.A."/>
            <person name="Lipzen A."/>
            <person name="Lundell T."/>
            <person name="Morin E."/>
            <person name="Murat C."/>
            <person name="Sun H."/>
            <person name="Tunlid A."/>
            <person name="Henrissat B."/>
            <person name="Grigoriev I.V."/>
            <person name="Hibbett D.S."/>
            <person name="Martin F."/>
            <person name="Nordberg H.P."/>
            <person name="Cantor M.N."/>
            <person name="Hua S.X."/>
        </authorList>
    </citation>
    <scope>NUCLEOTIDE SEQUENCE [LARGE SCALE GENOMIC DNA]</scope>
    <source>
        <strain evidence="1 2">Marx 270</strain>
    </source>
</reference>
<organism evidence="1 2">
    <name type="scientific">Pisolithus tinctorius Marx 270</name>
    <dbReference type="NCBI Taxonomy" id="870435"/>
    <lineage>
        <taxon>Eukaryota</taxon>
        <taxon>Fungi</taxon>
        <taxon>Dikarya</taxon>
        <taxon>Basidiomycota</taxon>
        <taxon>Agaricomycotina</taxon>
        <taxon>Agaricomycetes</taxon>
        <taxon>Agaricomycetidae</taxon>
        <taxon>Boletales</taxon>
        <taxon>Sclerodermatineae</taxon>
        <taxon>Pisolithaceae</taxon>
        <taxon>Pisolithus</taxon>
    </lineage>
</organism>
<reference evidence="2" key="2">
    <citation type="submission" date="2015-01" db="EMBL/GenBank/DDBJ databases">
        <title>Evolutionary Origins and Diversification of the Mycorrhizal Mutualists.</title>
        <authorList>
            <consortium name="DOE Joint Genome Institute"/>
            <consortium name="Mycorrhizal Genomics Consortium"/>
            <person name="Kohler A."/>
            <person name="Kuo A."/>
            <person name="Nagy L.G."/>
            <person name="Floudas D."/>
            <person name="Copeland A."/>
            <person name="Barry K.W."/>
            <person name="Cichocki N."/>
            <person name="Veneault-Fourrey C."/>
            <person name="LaButti K."/>
            <person name="Lindquist E.A."/>
            <person name="Lipzen A."/>
            <person name="Lundell T."/>
            <person name="Morin E."/>
            <person name="Murat C."/>
            <person name="Riley R."/>
            <person name="Ohm R."/>
            <person name="Sun H."/>
            <person name="Tunlid A."/>
            <person name="Henrissat B."/>
            <person name="Grigoriev I.V."/>
            <person name="Hibbett D.S."/>
            <person name="Martin F."/>
        </authorList>
    </citation>
    <scope>NUCLEOTIDE SEQUENCE [LARGE SCALE GENOMIC DNA]</scope>
    <source>
        <strain evidence="2">Marx 270</strain>
    </source>
</reference>
<proteinExistence type="predicted"/>
<evidence type="ECO:0000313" key="1">
    <source>
        <dbReference type="EMBL" id="KIO14125.1"/>
    </source>
</evidence>
<keyword evidence="2" id="KW-1185">Reference proteome</keyword>
<name>A0A0C3PJ12_PISTI</name>
<dbReference type="AlphaFoldDB" id="A0A0C3PJ12"/>
<sequence length="92" mass="9753">MTTRRTCFNVHNLRDLRTRLVKMRVCLQLGPTGILHSGVGLTHLSATLTRLPWGRVCCGSSGANLGGPISAPHVRSPGITQILASASSVHSP</sequence>
<protein>
    <submittedName>
        <fullName evidence="1">Uncharacterized protein</fullName>
    </submittedName>
</protein>
<accession>A0A0C3PJ12</accession>
<dbReference type="EMBL" id="KN831945">
    <property type="protein sequence ID" value="KIO14125.1"/>
    <property type="molecule type" value="Genomic_DNA"/>
</dbReference>
<dbReference type="InParanoid" id="A0A0C3PJ12"/>
<gene>
    <name evidence="1" type="ORF">M404DRAFT_461925</name>
</gene>